<evidence type="ECO:0000313" key="2">
    <source>
        <dbReference type="EMBL" id="PIR95558.1"/>
    </source>
</evidence>
<feature type="transmembrane region" description="Helical" evidence="1">
    <location>
        <begin position="112"/>
        <end position="134"/>
    </location>
</feature>
<feature type="transmembrane region" description="Helical" evidence="1">
    <location>
        <begin position="32"/>
        <end position="52"/>
    </location>
</feature>
<organism evidence="2 3">
    <name type="scientific">Candidatus Falkowbacteria bacterium CG10_big_fil_rev_8_21_14_0_10_37_18</name>
    <dbReference type="NCBI Taxonomy" id="1974562"/>
    <lineage>
        <taxon>Bacteria</taxon>
        <taxon>Candidatus Falkowiibacteriota</taxon>
    </lineage>
</organism>
<accession>A0A2H0V8Z2</accession>
<gene>
    <name evidence="2" type="ORF">COT93_01995</name>
</gene>
<reference evidence="3" key="1">
    <citation type="submission" date="2017-09" db="EMBL/GenBank/DDBJ databases">
        <title>Depth-based differentiation of microbial function through sediment-hosted aquifers and enrichment of novel symbionts in the deep terrestrial subsurface.</title>
        <authorList>
            <person name="Probst A.J."/>
            <person name="Ladd B."/>
            <person name="Jarett J.K."/>
            <person name="Geller-Mcgrath D.E."/>
            <person name="Sieber C.M.K."/>
            <person name="Emerson J.B."/>
            <person name="Anantharaman K."/>
            <person name="Thomas B.C."/>
            <person name="Malmstrom R."/>
            <person name="Stieglmeier M."/>
            <person name="Klingl A."/>
            <person name="Woyke T."/>
            <person name="Ryan C.M."/>
            <person name="Banfield J.F."/>
        </authorList>
    </citation>
    <scope>NUCLEOTIDE SEQUENCE [LARGE SCALE GENOMIC DNA]</scope>
</reference>
<proteinExistence type="predicted"/>
<keyword evidence="1" id="KW-0472">Membrane</keyword>
<dbReference type="Proteomes" id="UP000229972">
    <property type="component" value="Unassembled WGS sequence"/>
</dbReference>
<comment type="caution">
    <text evidence="2">The sequence shown here is derived from an EMBL/GenBank/DDBJ whole genome shotgun (WGS) entry which is preliminary data.</text>
</comment>
<evidence type="ECO:0000256" key="1">
    <source>
        <dbReference type="SAM" id="Phobius"/>
    </source>
</evidence>
<feature type="transmembrane region" description="Helical" evidence="1">
    <location>
        <begin position="79"/>
        <end position="100"/>
    </location>
</feature>
<dbReference type="AlphaFoldDB" id="A0A2H0V8Z2"/>
<evidence type="ECO:0000313" key="3">
    <source>
        <dbReference type="Proteomes" id="UP000229972"/>
    </source>
</evidence>
<dbReference type="EMBL" id="PFAL01000017">
    <property type="protein sequence ID" value="PIR95558.1"/>
    <property type="molecule type" value="Genomic_DNA"/>
</dbReference>
<keyword evidence="1" id="KW-0812">Transmembrane</keyword>
<sequence>MVYSNFYACFHTARQKVGVVFRSVGNLRVARWYLAAASALQLLAWVQALYIYRNLAGALLVRHYNVDLGIDLVGDAGQIFYYPLFALVVLILNFVVAALNREHRNFRIFVQLLLAAALVFTLLINVTLFFVYLINFR</sequence>
<protein>
    <submittedName>
        <fullName evidence="2">Uncharacterized protein</fullName>
    </submittedName>
</protein>
<keyword evidence="1" id="KW-1133">Transmembrane helix</keyword>
<name>A0A2H0V8Z2_9BACT</name>